<dbReference type="InterPro" id="IPR038536">
    <property type="entry name" value="Alkyl/aryl-sulf_dimr_sf"/>
</dbReference>
<dbReference type="InterPro" id="IPR036866">
    <property type="entry name" value="RibonucZ/Hydroxyglut_hydro"/>
</dbReference>
<dbReference type="GO" id="GO:0046983">
    <property type="term" value="F:protein dimerization activity"/>
    <property type="evidence" value="ECO:0007669"/>
    <property type="project" value="InterPro"/>
</dbReference>
<dbReference type="InterPro" id="IPR052195">
    <property type="entry name" value="Bact_Alkyl/Aryl-Sulfatase"/>
</dbReference>
<dbReference type="PROSITE" id="PS51318">
    <property type="entry name" value="TAT"/>
    <property type="match status" value="1"/>
</dbReference>
<sequence length="650" mass="70676">MAGQLAVASRGLDRRELLLGGTSIVGAAVATGLSGPASAQEREQIANVFPSRYMNAADTPLVTIARGALVSEETASYWNLPEDSPQRASYDEDIVVKAADGVWTFGSESIVNCHAVEGPEGLVVYDTGDNLADGAHFYDLLRSATDAPIRAIVDSHEHYVAGAKVFIEAEAERGNTDILIIGHPGLNDAYLRTGGVSAVHPEVGSVLLARSIQQFNLYLPEEGPDSRFKNTIIPGAGGFVPVDTPVEDGQELTVAGMKLVFYTEGVGTDTTNQVLVWIPDRKIVMNNVIWGMFPNIYSARGGRYRDPTGWIDSVEIIKQLAPEILLSTHSTTLTGAEAITQRLQDYQDGLAFVRDQTLKGILLGQRPDELSYSVVVPERLKNAPILVQNYGEVSIMPPRIFTAIFGQYDGDAAHLLKLHPQEEAERMVVAMGGPDEVRAKAKQAHEDGDYLWAAQLGDYLVMAQDTPEHRAALAETLRQIGYRTVSTNSRSWLLSRALWLEGKTPILKTAPADPASLVTNLGDYVNYYRVRVSPDRSADTDLLMTLAFEDGRSFGLHVRRSLVDFIEDVQSAPRQPEVAVAMKPETWALVFNNLADPAALIDKGDISITTGGAAQAKAFFALFDPVYDWANDPALQTLAQTIQYGTTAPH</sequence>
<dbReference type="RefSeq" id="WP_306884539.1">
    <property type="nucleotide sequence ID" value="NZ_JAUSUL010000001.1"/>
</dbReference>
<dbReference type="PANTHER" id="PTHR43223:SF2">
    <property type="entry name" value="METALLO-BETA-LACTAMASE DOMAIN-CONTAINING PROTEIN"/>
    <property type="match status" value="1"/>
</dbReference>
<dbReference type="SUPFAM" id="SSF56281">
    <property type="entry name" value="Metallo-hydrolase/oxidoreductase"/>
    <property type="match status" value="1"/>
</dbReference>
<dbReference type="InterPro" id="IPR029228">
    <property type="entry name" value="Alkyl_sulf_dimr"/>
</dbReference>
<evidence type="ECO:0000313" key="3">
    <source>
        <dbReference type="Proteomes" id="UP001229244"/>
    </source>
</evidence>
<dbReference type="PANTHER" id="PTHR43223">
    <property type="entry name" value="ALKYL/ARYL-SULFATASE"/>
    <property type="match status" value="1"/>
</dbReference>
<gene>
    <name evidence="2" type="ORF">J2S73_001192</name>
</gene>
<protein>
    <submittedName>
        <fullName evidence="2">Alkyl sulfatase BDS1-like metallo-beta-lactamase superfamily hydrolase</fullName>
    </submittedName>
</protein>
<dbReference type="InterPro" id="IPR006311">
    <property type="entry name" value="TAT_signal"/>
</dbReference>
<feature type="domain" description="Metallo-beta-lactamase" evidence="1">
    <location>
        <begin position="110"/>
        <end position="329"/>
    </location>
</feature>
<dbReference type="AlphaFoldDB" id="A0AAE3VN21"/>
<dbReference type="Proteomes" id="UP001229244">
    <property type="component" value="Unassembled WGS sequence"/>
</dbReference>
<evidence type="ECO:0000259" key="1">
    <source>
        <dbReference type="SMART" id="SM00849"/>
    </source>
</evidence>
<dbReference type="GO" id="GO:0016787">
    <property type="term" value="F:hydrolase activity"/>
    <property type="evidence" value="ECO:0007669"/>
    <property type="project" value="UniProtKB-KW"/>
</dbReference>
<keyword evidence="2" id="KW-0378">Hydrolase</keyword>
<dbReference type="SMART" id="SM00849">
    <property type="entry name" value="Lactamase_B"/>
    <property type="match status" value="1"/>
</dbReference>
<dbReference type="Gene3D" id="3.60.15.30">
    <property type="entry name" value="Metallo-beta-lactamase domain"/>
    <property type="match status" value="1"/>
</dbReference>
<name>A0AAE3VN21_9HYPH</name>
<dbReference type="Gene3D" id="1.25.40.880">
    <property type="entry name" value="Alkyl sulfatase, dimerisation domain"/>
    <property type="match status" value="1"/>
</dbReference>
<dbReference type="SUPFAM" id="SSF55718">
    <property type="entry name" value="SCP-like"/>
    <property type="match status" value="1"/>
</dbReference>
<organism evidence="2 3">
    <name type="scientific">Amorphus orientalis</name>
    <dbReference type="NCBI Taxonomy" id="649198"/>
    <lineage>
        <taxon>Bacteria</taxon>
        <taxon>Pseudomonadati</taxon>
        <taxon>Pseudomonadota</taxon>
        <taxon>Alphaproteobacteria</taxon>
        <taxon>Hyphomicrobiales</taxon>
        <taxon>Amorphaceae</taxon>
        <taxon>Amorphus</taxon>
    </lineage>
</organism>
<keyword evidence="3" id="KW-1185">Reference proteome</keyword>
<dbReference type="Gene3D" id="3.30.1050.10">
    <property type="entry name" value="SCP2 sterol-binding domain"/>
    <property type="match status" value="1"/>
</dbReference>
<dbReference type="EMBL" id="JAUSUL010000001">
    <property type="protein sequence ID" value="MDQ0314755.1"/>
    <property type="molecule type" value="Genomic_DNA"/>
</dbReference>
<proteinExistence type="predicted"/>
<reference evidence="2" key="1">
    <citation type="submission" date="2023-07" db="EMBL/GenBank/DDBJ databases">
        <title>Genomic Encyclopedia of Type Strains, Phase IV (KMG-IV): sequencing the most valuable type-strain genomes for metagenomic binning, comparative biology and taxonomic classification.</title>
        <authorList>
            <person name="Goeker M."/>
        </authorList>
    </citation>
    <scope>NUCLEOTIDE SEQUENCE</scope>
    <source>
        <strain evidence="2">DSM 21202</strain>
    </source>
</reference>
<accession>A0AAE3VN21</accession>
<dbReference type="InterPro" id="IPR036527">
    <property type="entry name" value="SCP2_sterol-bd_dom_sf"/>
</dbReference>
<comment type="caution">
    <text evidence="2">The sequence shown here is derived from an EMBL/GenBank/DDBJ whole genome shotgun (WGS) entry which is preliminary data.</text>
</comment>
<evidence type="ECO:0000313" key="2">
    <source>
        <dbReference type="EMBL" id="MDQ0314755.1"/>
    </source>
</evidence>
<dbReference type="Pfam" id="PF14863">
    <property type="entry name" value="Alkyl_sulf_dimr"/>
    <property type="match status" value="1"/>
</dbReference>
<dbReference type="InterPro" id="IPR001279">
    <property type="entry name" value="Metallo-B-lactamas"/>
</dbReference>